<name>A0ABD0QW60_CIRMR</name>
<keyword evidence="2" id="KW-1185">Reference proteome</keyword>
<protein>
    <recommendedName>
        <fullName evidence="3">Antifreeze protein</fullName>
    </recommendedName>
</protein>
<evidence type="ECO:0000313" key="1">
    <source>
        <dbReference type="EMBL" id="KAL0190474.1"/>
    </source>
</evidence>
<organism evidence="1 2">
    <name type="scientific">Cirrhinus mrigala</name>
    <name type="common">Mrigala</name>
    <dbReference type="NCBI Taxonomy" id="683832"/>
    <lineage>
        <taxon>Eukaryota</taxon>
        <taxon>Metazoa</taxon>
        <taxon>Chordata</taxon>
        <taxon>Craniata</taxon>
        <taxon>Vertebrata</taxon>
        <taxon>Euteleostomi</taxon>
        <taxon>Actinopterygii</taxon>
        <taxon>Neopterygii</taxon>
        <taxon>Teleostei</taxon>
        <taxon>Ostariophysi</taxon>
        <taxon>Cypriniformes</taxon>
        <taxon>Cyprinidae</taxon>
        <taxon>Labeoninae</taxon>
        <taxon>Labeonini</taxon>
        <taxon>Cirrhinus</taxon>
    </lineage>
</organism>
<feature type="non-terminal residue" evidence="1">
    <location>
        <position position="107"/>
    </location>
</feature>
<reference evidence="1 2" key="1">
    <citation type="submission" date="2024-05" db="EMBL/GenBank/DDBJ databases">
        <title>Genome sequencing and assembly of Indian major carp, Cirrhinus mrigala (Hamilton, 1822).</title>
        <authorList>
            <person name="Mohindra V."/>
            <person name="Chowdhury L.M."/>
            <person name="Lal K."/>
            <person name="Jena J.K."/>
        </authorList>
    </citation>
    <scope>NUCLEOTIDE SEQUENCE [LARGE SCALE GENOMIC DNA]</scope>
    <source>
        <strain evidence="1">CM1030</strain>
        <tissue evidence="1">Blood</tissue>
    </source>
</reference>
<dbReference type="EMBL" id="JAMKFB020000006">
    <property type="protein sequence ID" value="KAL0190474.1"/>
    <property type="molecule type" value="Genomic_DNA"/>
</dbReference>
<proteinExistence type="predicted"/>
<evidence type="ECO:0000313" key="2">
    <source>
        <dbReference type="Proteomes" id="UP001529510"/>
    </source>
</evidence>
<dbReference type="Proteomes" id="UP001529510">
    <property type="component" value="Unassembled WGS sequence"/>
</dbReference>
<gene>
    <name evidence="1" type="ORF">M9458_013172</name>
</gene>
<dbReference type="AlphaFoldDB" id="A0ABD0QW60"/>
<comment type="caution">
    <text evidence="1">The sequence shown here is derived from an EMBL/GenBank/DDBJ whole genome shotgun (WGS) entry which is preliminary data.</text>
</comment>
<sequence>MDYALLCVGSSFTVGVADEERDIPAMPAAQPVRKMAAVPEHSHARAAKAVPVHKMAATQVRAHIMAATAAPVCKMPAAPVHVYKMAAITELRHVTAAIPESSQVSKS</sequence>
<accession>A0ABD0QW60</accession>
<evidence type="ECO:0008006" key="3">
    <source>
        <dbReference type="Google" id="ProtNLM"/>
    </source>
</evidence>